<dbReference type="InterPro" id="IPR044876">
    <property type="entry name" value="HRDC_dom_sf"/>
</dbReference>
<dbReference type="InterPro" id="IPR002121">
    <property type="entry name" value="HRDC_dom"/>
</dbReference>
<dbReference type="InterPro" id="IPR002562">
    <property type="entry name" value="3'-5'_exonuclease_dom"/>
</dbReference>
<feature type="domain" description="HRDC" evidence="7">
    <location>
        <begin position="261"/>
        <end position="341"/>
    </location>
</feature>
<dbReference type="InterPro" id="IPR012337">
    <property type="entry name" value="RNaseH-like_sf"/>
</dbReference>
<evidence type="ECO:0000256" key="3">
    <source>
        <dbReference type="ARBA" id="ARBA00022722"/>
    </source>
</evidence>
<dbReference type="GO" id="GO:0005737">
    <property type="term" value="C:cytoplasm"/>
    <property type="evidence" value="ECO:0007669"/>
    <property type="project" value="UniProtKB-SubCell"/>
</dbReference>
<dbReference type="GO" id="GO:0033890">
    <property type="term" value="F:ribonuclease D activity"/>
    <property type="evidence" value="ECO:0007669"/>
    <property type="project" value="UniProtKB-UniRule"/>
</dbReference>
<dbReference type="GO" id="GO:0008408">
    <property type="term" value="F:3'-5' exonuclease activity"/>
    <property type="evidence" value="ECO:0007669"/>
    <property type="project" value="InterPro"/>
</dbReference>
<dbReference type="AlphaFoldDB" id="A0A1I4ST11"/>
<dbReference type="EC" id="3.1.13.5" evidence="6"/>
<dbReference type="EMBL" id="FOUI01000011">
    <property type="protein sequence ID" value="SFM67594.1"/>
    <property type="molecule type" value="Genomic_DNA"/>
</dbReference>
<dbReference type="InterPro" id="IPR010997">
    <property type="entry name" value="HRDC-like_sf"/>
</dbReference>
<evidence type="ECO:0000313" key="8">
    <source>
        <dbReference type="EMBL" id="SFM67594.1"/>
    </source>
</evidence>
<evidence type="ECO:0000256" key="6">
    <source>
        <dbReference type="HAMAP-Rule" id="MF_01899"/>
    </source>
</evidence>
<dbReference type="Gene3D" id="1.10.150.80">
    <property type="entry name" value="HRDC domain"/>
    <property type="match status" value="2"/>
</dbReference>
<dbReference type="PROSITE" id="PS50967">
    <property type="entry name" value="HRDC"/>
    <property type="match status" value="1"/>
</dbReference>
<evidence type="ECO:0000256" key="4">
    <source>
        <dbReference type="ARBA" id="ARBA00022801"/>
    </source>
</evidence>
<protein>
    <recommendedName>
        <fullName evidence="6">Ribonuclease D</fullName>
        <shortName evidence="6">RNase D</shortName>
        <ecNumber evidence="6">3.1.13.5</ecNumber>
    </recommendedName>
</protein>
<keyword evidence="1 6" id="KW-0963">Cytoplasm</keyword>
<keyword evidence="9" id="KW-1185">Reference proteome</keyword>
<keyword evidence="3 6" id="KW-0540">Nuclease</keyword>
<proteinExistence type="inferred from homology"/>
<comment type="catalytic activity">
    <reaction evidence="6">
        <text>Exonucleolytic cleavage that removes extra residues from the 3'-terminus of tRNA to produce 5'-mononucleotides.</text>
        <dbReference type="EC" id="3.1.13.5"/>
    </reaction>
</comment>
<gene>
    <name evidence="6" type="primary">rnd</name>
    <name evidence="8" type="ORF">SAMN05216217_11158</name>
</gene>
<dbReference type="STRING" id="1720063.SAMN05216217_11158"/>
<sequence>MTMSRKYSGMSLQGGLSFAFCSECGKVAHIMHKAMEYTVTQMRERPMTPPLVQTTMIDSDAALEQACRRWSTLPFVALDTEFVRTETFLPIAGLVQVGDGQQTWLIDPLKIHDWQPFAQLLENPAVVKVLHACSEDLEVFRCLCDTAPVPLFDTQLAAAFLGMDYSMGYSRLVQALLDIELPKDETRSDWLQRPLSATQLEYAARDAQHLAELYQVLAPRLQACGRTDWLFEDTAQQIEASCTEVEPELAYQQVKQAWRLNPQQLAVLRELAAWRESEARRRNQSRNRLLRERSMIDLAQRQPDSLQALARIEDMHPRTVRHEGARIVELIRQAAGLPRDSWPAQLAQPLSADANRLVKRLRQVGEQKARELCMAAEVMLRRKTIENMVREGWPNGPYQLPGDLVGWRRELLGEQLLAEVDSPVSESA</sequence>
<dbReference type="PANTHER" id="PTHR47649:SF1">
    <property type="entry name" value="RIBONUCLEASE D"/>
    <property type="match status" value="1"/>
</dbReference>
<dbReference type="Pfam" id="PF01612">
    <property type="entry name" value="DNA_pol_A_exo1"/>
    <property type="match status" value="1"/>
</dbReference>
<evidence type="ECO:0000256" key="5">
    <source>
        <dbReference type="ARBA" id="ARBA00022839"/>
    </source>
</evidence>
<evidence type="ECO:0000259" key="7">
    <source>
        <dbReference type="PROSITE" id="PS50967"/>
    </source>
</evidence>
<dbReference type="HAMAP" id="MF_01899">
    <property type="entry name" value="RNase_D"/>
    <property type="match status" value="1"/>
</dbReference>
<dbReference type="GO" id="GO:0042780">
    <property type="term" value="P:tRNA 3'-end processing"/>
    <property type="evidence" value="ECO:0007669"/>
    <property type="project" value="UniProtKB-UniRule"/>
</dbReference>
<dbReference type="GO" id="GO:0003676">
    <property type="term" value="F:nucleic acid binding"/>
    <property type="evidence" value="ECO:0007669"/>
    <property type="project" value="InterPro"/>
</dbReference>
<evidence type="ECO:0000256" key="2">
    <source>
        <dbReference type="ARBA" id="ARBA00022694"/>
    </source>
</evidence>
<keyword evidence="5 6" id="KW-0269">Exonuclease</keyword>
<dbReference type="GO" id="GO:0000166">
    <property type="term" value="F:nucleotide binding"/>
    <property type="evidence" value="ECO:0007669"/>
    <property type="project" value="InterPro"/>
</dbReference>
<keyword evidence="2 6" id="KW-0819">tRNA processing</keyword>
<accession>A0A1I4ST11</accession>
<evidence type="ECO:0000256" key="1">
    <source>
        <dbReference type="ARBA" id="ARBA00022490"/>
    </source>
</evidence>
<dbReference type="SMART" id="SM00474">
    <property type="entry name" value="35EXOc"/>
    <property type="match status" value="1"/>
</dbReference>
<dbReference type="CDD" id="cd06142">
    <property type="entry name" value="RNaseD_exo"/>
    <property type="match status" value="1"/>
</dbReference>
<dbReference type="InterPro" id="IPR051086">
    <property type="entry name" value="RNase_D-like"/>
</dbReference>
<dbReference type="NCBIfam" id="TIGR01388">
    <property type="entry name" value="rnd"/>
    <property type="match status" value="1"/>
</dbReference>
<dbReference type="SUPFAM" id="SSF47819">
    <property type="entry name" value="HRDC-like"/>
    <property type="match status" value="2"/>
</dbReference>
<reference evidence="9" key="1">
    <citation type="submission" date="2016-10" db="EMBL/GenBank/DDBJ databases">
        <authorList>
            <person name="Varghese N."/>
            <person name="Submissions S."/>
        </authorList>
    </citation>
    <scope>NUCLEOTIDE SEQUENCE [LARGE SCALE GENOMIC DNA]</scope>
    <source>
        <strain evidence="9">DSM 24213</strain>
    </source>
</reference>
<comment type="function">
    <text evidence="6">Exonuclease involved in the 3' processing of various precursor tRNAs. Initiates hydrolysis at the 3'-terminus of an RNA molecule and releases 5'-mononucleotides.</text>
</comment>
<evidence type="ECO:0000313" key="9">
    <source>
        <dbReference type="Proteomes" id="UP000243629"/>
    </source>
</evidence>
<dbReference type="InterPro" id="IPR006292">
    <property type="entry name" value="RNase_D"/>
</dbReference>
<comment type="subcellular location">
    <subcellularLocation>
        <location evidence="6">Cytoplasm</location>
    </subcellularLocation>
</comment>
<name>A0A1I4ST11_9GAMM</name>
<dbReference type="Proteomes" id="UP000243629">
    <property type="component" value="Unassembled WGS sequence"/>
</dbReference>
<organism evidence="8 9">
    <name type="scientific">Halopseudomonas yangmingensis</name>
    <dbReference type="NCBI Taxonomy" id="1720063"/>
    <lineage>
        <taxon>Bacteria</taxon>
        <taxon>Pseudomonadati</taxon>
        <taxon>Pseudomonadota</taxon>
        <taxon>Gammaproteobacteria</taxon>
        <taxon>Pseudomonadales</taxon>
        <taxon>Pseudomonadaceae</taxon>
        <taxon>Halopseudomonas</taxon>
    </lineage>
</organism>
<comment type="cofactor">
    <cofactor evidence="6">
        <name>a divalent metal cation</name>
        <dbReference type="ChEBI" id="CHEBI:60240"/>
    </cofactor>
</comment>
<dbReference type="SMART" id="SM00341">
    <property type="entry name" value="HRDC"/>
    <property type="match status" value="1"/>
</dbReference>
<dbReference type="InterPro" id="IPR036397">
    <property type="entry name" value="RNaseH_sf"/>
</dbReference>
<comment type="similarity">
    <text evidence="6">Belongs to the RNase D family.</text>
</comment>
<dbReference type="SUPFAM" id="SSF53098">
    <property type="entry name" value="Ribonuclease H-like"/>
    <property type="match status" value="1"/>
</dbReference>
<keyword evidence="4 6" id="KW-0378">Hydrolase</keyword>
<dbReference type="Pfam" id="PF00570">
    <property type="entry name" value="HRDC"/>
    <property type="match status" value="1"/>
</dbReference>
<dbReference type="Gene3D" id="3.30.420.10">
    <property type="entry name" value="Ribonuclease H-like superfamily/Ribonuclease H"/>
    <property type="match status" value="1"/>
</dbReference>
<dbReference type="PANTHER" id="PTHR47649">
    <property type="entry name" value="RIBONUCLEASE D"/>
    <property type="match status" value="1"/>
</dbReference>